<dbReference type="EMBL" id="JAUEPH010000001">
    <property type="protein sequence ID" value="MDN3202868.1"/>
    <property type="molecule type" value="Genomic_DNA"/>
</dbReference>
<dbReference type="PANTHER" id="PTHR21043">
    <property type="entry name" value="IOJAP SUPERFAMILY ORTHOLOG"/>
    <property type="match status" value="1"/>
</dbReference>
<evidence type="ECO:0000256" key="2">
    <source>
        <dbReference type="HAMAP-Rule" id="MF_01477"/>
    </source>
</evidence>
<dbReference type="SUPFAM" id="SSF81301">
    <property type="entry name" value="Nucleotidyltransferase"/>
    <property type="match status" value="1"/>
</dbReference>
<accession>A0ABT7Y8L7</accession>
<comment type="similarity">
    <text evidence="1 2">Belongs to the Iojap/RsfS family.</text>
</comment>
<keyword evidence="4" id="KW-1185">Reference proteome</keyword>
<comment type="subunit">
    <text evidence="2">Interacts with ribosomal protein uL14 (rplN).</text>
</comment>
<dbReference type="Pfam" id="PF02410">
    <property type="entry name" value="RsfS"/>
    <property type="match status" value="1"/>
</dbReference>
<dbReference type="PANTHER" id="PTHR21043:SF0">
    <property type="entry name" value="MITOCHONDRIAL ASSEMBLY OF RIBOSOMAL LARGE SUBUNIT PROTEIN 1"/>
    <property type="match status" value="1"/>
</dbReference>
<comment type="subcellular location">
    <subcellularLocation>
        <location evidence="2">Cytoplasm</location>
    </subcellularLocation>
</comment>
<keyword evidence="2" id="KW-0810">Translation regulation</keyword>
<proteinExistence type="inferred from homology"/>
<evidence type="ECO:0000256" key="1">
    <source>
        <dbReference type="ARBA" id="ARBA00010574"/>
    </source>
</evidence>
<keyword evidence="2" id="KW-0678">Repressor</keyword>
<gene>
    <name evidence="2 3" type="primary">rsfS</name>
    <name evidence="3" type="ORF">QVH07_01850</name>
</gene>
<comment type="function">
    <text evidence="2">Functions as a ribosomal silencing factor. Interacts with ribosomal protein uL14 (rplN), blocking formation of intersubunit bridge B8. Prevents association of the 30S and 50S ribosomal subunits and the formation of functional ribosomes, thus repressing translation.</text>
</comment>
<name>A0ABT7Y8L7_9BACT</name>
<comment type="caution">
    <text evidence="3">The sequence shown here is derived from an EMBL/GenBank/DDBJ whole genome shotgun (WGS) entry which is preliminary data.</text>
</comment>
<sequence>MTADELSKVIIKGMEEKKASDIVMMDLRKVNNSITDIMIIASGNSDKQIEAISDSIEEEVKKAGESGPWRMEGKNNNQWIIMDYVNVVAHIFVKDKREFYGLEDLWGDAKITQIN</sequence>
<evidence type="ECO:0000313" key="4">
    <source>
        <dbReference type="Proteomes" id="UP001171916"/>
    </source>
</evidence>
<dbReference type="RefSeq" id="WP_289998425.1">
    <property type="nucleotide sequence ID" value="NZ_JAUEPH010000001.1"/>
</dbReference>
<dbReference type="Proteomes" id="UP001171916">
    <property type="component" value="Unassembled WGS sequence"/>
</dbReference>
<organism evidence="3 4">
    <name type="scientific">Algoriphagus sediminis</name>
    <dbReference type="NCBI Taxonomy" id="3057113"/>
    <lineage>
        <taxon>Bacteria</taxon>
        <taxon>Pseudomonadati</taxon>
        <taxon>Bacteroidota</taxon>
        <taxon>Cytophagia</taxon>
        <taxon>Cytophagales</taxon>
        <taxon>Cyclobacteriaceae</taxon>
        <taxon>Algoriphagus</taxon>
    </lineage>
</organism>
<evidence type="ECO:0000313" key="3">
    <source>
        <dbReference type="EMBL" id="MDN3202868.1"/>
    </source>
</evidence>
<dbReference type="NCBIfam" id="TIGR00090">
    <property type="entry name" value="rsfS_iojap_ybeB"/>
    <property type="match status" value="1"/>
</dbReference>
<reference evidence="3" key="1">
    <citation type="submission" date="2023-06" db="EMBL/GenBank/DDBJ databases">
        <title>Robiginitalea aurantiacus sp. nov. and Algoriphagus sediminis sp. nov., isolated from coastal sediment.</title>
        <authorList>
            <person name="Zhou Z.Y."/>
            <person name="An J."/>
            <person name="Jia Y.W."/>
            <person name="Du Z.J."/>
        </authorList>
    </citation>
    <scope>NUCLEOTIDE SEQUENCE</scope>
    <source>
        <strain evidence="3">C2-7</strain>
    </source>
</reference>
<dbReference type="HAMAP" id="MF_01477">
    <property type="entry name" value="Iojap_RsfS"/>
    <property type="match status" value="1"/>
</dbReference>
<dbReference type="Gene3D" id="3.30.460.10">
    <property type="entry name" value="Beta Polymerase, domain 2"/>
    <property type="match status" value="1"/>
</dbReference>
<keyword evidence="2" id="KW-0963">Cytoplasm</keyword>
<protein>
    <recommendedName>
        <fullName evidence="2">Ribosomal silencing factor RsfS</fullName>
    </recommendedName>
</protein>
<dbReference type="InterPro" id="IPR004394">
    <property type="entry name" value="Iojap/RsfS/C7orf30"/>
</dbReference>
<dbReference type="InterPro" id="IPR043519">
    <property type="entry name" value="NT_sf"/>
</dbReference>